<proteinExistence type="inferred from homology"/>
<dbReference type="EMBL" id="VFOS01000001">
    <property type="protein sequence ID" value="TQL63856.1"/>
    <property type="molecule type" value="Genomic_DNA"/>
</dbReference>
<accession>A0A542ZUC1</accession>
<keyword evidence="6 7" id="KW-0472">Membrane</keyword>
<feature type="transmembrane region" description="Helical" evidence="7">
    <location>
        <begin position="159"/>
        <end position="179"/>
    </location>
</feature>
<evidence type="ECO:0000259" key="9">
    <source>
        <dbReference type="PROSITE" id="PS50928"/>
    </source>
</evidence>
<feature type="region of interest" description="Disordered" evidence="8">
    <location>
        <begin position="360"/>
        <end position="390"/>
    </location>
</feature>
<comment type="caution">
    <text evidence="10">The sequence shown here is derived from an EMBL/GenBank/DDBJ whole genome shotgun (WGS) entry which is preliminary data.</text>
</comment>
<gene>
    <name evidence="10" type="ORF">FB461_0335</name>
</gene>
<evidence type="ECO:0000256" key="6">
    <source>
        <dbReference type="ARBA" id="ARBA00023136"/>
    </source>
</evidence>
<keyword evidence="5 7" id="KW-1133">Transmembrane helix</keyword>
<dbReference type="InterPro" id="IPR035906">
    <property type="entry name" value="MetI-like_sf"/>
</dbReference>
<feature type="transmembrane region" description="Helical" evidence="7">
    <location>
        <begin position="326"/>
        <end position="350"/>
    </location>
</feature>
<keyword evidence="2 7" id="KW-0813">Transport</keyword>
<evidence type="ECO:0000256" key="7">
    <source>
        <dbReference type="RuleBase" id="RU363032"/>
    </source>
</evidence>
<keyword evidence="4 7" id="KW-0812">Transmembrane</keyword>
<dbReference type="GO" id="GO:0005886">
    <property type="term" value="C:plasma membrane"/>
    <property type="evidence" value="ECO:0007669"/>
    <property type="project" value="UniProtKB-SubCell"/>
</dbReference>
<name>A0A542ZUC1_RARFA</name>
<evidence type="ECO:0000256" key="3">
    <source>
        <dbReference type="ARBA" id="ARBA00022475"/>
    </source>
</evidence>
<feature type="transmembrane region" description="Helical" evidence="7">
    <location>
        <begin position="60"/>
        <end position="80"/>
    </location>
</feature>
<dbReference type="SUPFAM" id="SSF161098">
    <property type="entry name" value="MetI-like"/>
    <property type="match status" value="1"/>
</dbReference>
<dbReference type="PANTHER" id="PTHR30193:SF37">
    <property type="entry name" value="INNER MEMBRANE ABC TRANSPORTER PERMEASE PROTEIN YCJO"/>
    <property type="match status" value="1"/>
</dbReference>
<evidence type="ECO:0000256" key="8">
    <source>
        <dbReference type="SAM" id="MobiDB-lite"/>
    </source>
</evidence>
<evidence type="ECO:0000313" key="11">
    <source>
        <dbReference type="Proteomes" id="UP000315389"/>
    </source>
</evidence>
<dbReference type="InterPro" id="IPR051393">
    <property type="entry name" value="ABC_transporter_permease"/>
</dbReference>
<feature type="domain" description="ABC transmembrane type-1" evidence="9">
    <location>
        <begin position="120"/>
        <end position="342"/>
    </location>
</feature>
<evidence type="ECO:0000256" key="1">
    <source>
        <dbReference type="ARBA" id="ARBA00004651"/>
    </source>
</evidence>
<dbReference type="Proteomes" id="UP000315389">
    <property type="component" value="Unassembled WGS sequence"/>
</dbReference>
<reference evidence="10 11" key="1">
    <citation type="submission" date="2019-06" db="EMBL/GenBank/DDBJ databases">
        <title>Sequencing the genomes of 1000 actinobacteria strains.</title>
        <authorList>
            <person name="Klenk H.-P."/>
        </authorList>
    </citation>
    <scope>NUCLEOTIDE SEQUENCE [LARGE SCALE GENOMIC DNA]</scope>
    <source>
        <strain evidence="10 11">DSM 4813</strain>
    </source>
</reference>
<dbReference type="RefSeq" id="WP_142118343.1">
    <property type="nucleotide sequence ID" value="NZ_BAAASV010000002.1"/>
</dbReference>
<dbReference type="Gene3D" id="1.10.3720.10">
    <property type="entry name" value="MetI-like"/>
    <property type="match status" value="1"/>
</dbReference>
<dbReference type="CDD" id="cd06261">
    <property type="entry name" value="TM_PBP2"/>
    <property type="match status" value="1"/>
</dbReference>
<dbReference type="OrthoDB" id="4319190at2"/>
<dbReference type="AlphaFoldDB" id="A0A542ZUC1"/>
<keyword evidence="11" id="KW-1185">Reference proteome</keyword>
<evidence type="ECO:0000256" key="2">
    <source>
        <dbReference type="ARBA" id="ARBA00022448"/>
    </source>
</evidence>
<feature type="region of interest" description="Disordered" evidence="8">
    <location>
        <begin position="1"/>
        <end position="41"/>
    </location>
</feature>
<comment type="subcellular location">
    <subcellularLocation>
        <location evidence="1 7">Cell membrane</location>
        <topology evidence="1 7">Multi-pass membrane protein</topology>
    </subcellularLocation>
</comment>
<dbReference type="PROSITE" id="PS50928">
    <property type="entry name" value="ABC_TM1"/>
    <property type="match status" value="1"/>
</dbReference>
<dbReference type="GO" id="GO:0055085">
    <property type="term" value="P:transmembrane transport"/>
    <property type="evidence" value="ECO:0007669"/>
    <property type="project" value="InterPro"/>
</dbReference>
<dbReference type="InterPro" id="IPR000515">
    <property type="entry name" value="MetI-like"/>
</dbReference>
<organism evidence="10 11">
    <name type="scientific">Rarobacter faecitabidus</name>
    <dbReference type="NCBI Taxonomy" id="13243"/>
    <lineage>
        <taxon>Bacteria</taxon>
        <taxon>Bacillati</taxon>
        <taxon>Actinomycetota</taxon>
        <taxon>Actinomycetes</taxon>
        <taxon>Micrococcales</taxon>
        <taxon>Rarobacteraceae</taxon>
        <taxon>Rarobacter</taxon>
    </lineage>
</organism>
<dbReference type="Pfam" id="PF00528">
    <property type="entry name" value="BPD_transp_1"/>
    <property type="match status" value="1"/>
</dbReference>
<evidence type="ECO:0000256" key="5">
    <source>
        <dbReference type="ARBA" id="ARBA00022989"/>
    </source>
</evidence>
<sequence length="390" mass="42805">MTSATTEGPPPLTTASSDATAEPLTATESAPGAGPRGPGRFNSPAARAWRGRFDVKASPYLYIAPFFILFTVVGLFPLLYTGYVAMHYWDLLPVSPKQGEFVGLANFAQELTQAKFWIAVRNTFSIFLLSSVPQIIVATFIAAVLNANIRARTFWRMSVLIPYVVAPVAVSLIFGQMFADRYGMFNAILEKIGLDPIAWHVDPLASHFAIATMVNFRWTGYNTLILLAAMQAINRDLYEAALIDGAGRLRQFRSVTLPMIRPTMIFVIITSTIGGLQIFDEAVMFDSNNSQTSSGGSSNQFLTMTMYLKDLGWSGTVRNGFGRGSAVAWLLFLLILIVGAVNFLLTRRIASSALPKRRRRDRRLATATQADDSPLVIQPSGSARAQEETR</sequence>
<feature type="transmembrane region" description="Helical" evidence="7">
    <location>
        <begin position="218"/>
        <end position="238"/>
    </location>
</feature>
<protein>
    <submittedName>
        <fullName evidence="10">Cellobiose ABC transporter membrane protein</fullName>
    </submittedName>
</protein>
<feature type="transmembrane region" description="Helical" evidence="7">
    <location>
        <begin position="259"/>
        <end position="279"/>
    </location>
</feature>
<keyword evidence="3" id="KW-1003">Cell membrane</keyword>
<feature type="transmembrane region" description="Helical" evidence="7">
    <location>
        <begin position="124"/>
        <end position="147"/>
    </location>
</feature>
<evidence type="ECO:0000256" key="4">
    <source>
        <dbReference type="ARBA" id="ARBA00022692"/>
    </source>
</evidence>
<comment type="similarity">
    <text evidence="7">Belongs to the binding-protein-dependent transport system permease family.</text>
</comment>
<evidence type="ECO:0000313" key="10">
    <source>
        <dbReference type="EMBL" id="TQL63856.1"/>
    </source>
</evidence>
<dbReference type="PANTHER" id="PTHR30193">
    <property type="entry name" value="ABC TRANSPORTER PERMEASE PROTEIN"/>
    <property type="match status" value="1"/>
</dbReference>